<dbReference type="EMBL" id="CP063231">
    <property type="protein sequence ID" value="URL57781.1"/>
    <property type="molecule type" value="Genomic_DNA"/>
</dbReference>
<accession>A0ABY4T4S0</accession>
<keyword evidence="7" id="KW-1185">Reference proteome</keyword>
<keyword evidence="5" id="KW-0676">Redox-active center</keyword>
<dbReference type="CDD" id="cd00498">
    <property type="entry name" value="Hsp33"/>
    <property type="match status" value="1"/>
</dbReference>
<protein>
    <submittedName>
        <fullName evidence="6">Hsp33 family molecular chaperone HslO</fullName>
    </submittedName>
</protein>
<dbReference type="Gene3D" id="1.10.287.480">
    <property type="entry name" value="helix hairpin bin"/>
    <property type="match status" value="1"/>
</dbReference>
<dbReference type="Pfam" id="PF01430">
    <property type="entry name" value="HSP33"/>
    <property type="match status" value="1"/>
</dbReference>
<evidence type="ECO:0000256" key="1">
    <source>
        <dbReference type="ARBA" id="ARBA00022490"/>
    </source>
</evidence>
<dbReference type="InterPro" id="IPR016153">
    <property type="entry name" value="Heat_shock_Hsp33_N"/>
</dbReference>
<dbReference type="Gene3D" id="3.90.1280.10">
    <property type="entry name" value="HSP33 redox switch-like"/>
    <property type="match status" value="1"/>
</dbReference>
<dbReference type="SUPFAM" id="SSF64397">
    <property type="entry name" value="Hsp33 domain"/>
    <property type="match status" value="1"/>
</dbReference>
<dbReference type="Proteomes" id="UP001056681">
    <property type="component" value="Chromosome"/>
</dbReference>
<proteinExistence type="predicted"/>
<sequence length="336" mass="36553">MTKDGAVYGRGLVGAPARPHFSSDYQEAAVTDSIVDTLASEDVLHRFMLEKAGVRGVLVRLGASWHEIASRADYPSGLRDTLGQAVAASALLTGNIKFEGSLSLEFKSQGPLHLLFTECTDKGRLRGLARYDAQALPASVDLGRLPEAMLAITIGHAERGRYQGVVELDENASIGEALENYFERSEQLPARILLAADGKHAVGLMLQPIPGEGGHSAADDDDDDAWARVGHLTATLSASEMLATRPEELLYRLYHEETVRLYDPKPLAFGCTCSQERVEGMLRALGRDEVEATLVDRGGEIEVICEFCATRYVFDRVDAERLLTQVETPPSPSTLQ</sequence>
<dbReference type="Gene3D" id="3.55.30.10">
    <property type="entry name" value="Hsp33 domain"/>
    <property type="match status" value="1"/>
</dbReference>
<reference evidence="6" key="1">
    <citation type="submission" date="2020-10" db="EMBL/GenBank/DDBJ databases">
        <title>Whole-genome sequence of Luteibacter sp. EIF3.</title>
        <authorList>
            <person name="Friedrich I."/>
            <person name="Hertel R."/>
            <person name="Daniel R."/>
        </authorList>
    </citation>
    <scope>NUCLEOTIDE SEQUENCE</scope>
    <source>
        <strain evidence="6">EIF3</strain>
    </source>
</reference>
<keyword evidence="1" id="KW-0963">Cytoplasm</keyword>
<keyword evidence="3" id="KW-1015">Disulfide bond</keyword>
<evidence type="ECO:0000256" key="3">
    <source>
        <dbReference type="ARBA" id="ARBA00023157"/>
    </source>
</evidence>
<evidence type="ECO:0000313" key="6">
    <source>
        <dbReference type="EMBL" id="URL57781.1"/>
    </source>
</evidence>
<keyword evidence="2" id="KW-0862">Zinc</keyword>
<dbReference type="PANTHER" id="PTHR30111:SF1">
    <property type="entry name" value="33 KDA CHAPERONIN"/>
    <property type="match status" value="1"/>
</dbReference>
<dbReference type="InterPro" id="IPR023212">
    <property type="entry name" value="Hsp33_helix_hairpin_bin_dom_sf"/>
</dbReference>
<dbReference type="PANTHER" id="PTHR30111">
    <property type="entry name" value="33 KDA CHAPERONIN"/>
    <property type="match status" value="1"/>
</dbReference>
<dbReference type="SUPFAM" id="SSF118352">
    <property type="entry name" value="HSP33 redox switch-like"/>
    <property type="match status" value="1"/>
</dbReference>
<evidence type="ECO:0000256" key="4">
    <source>
        <dbReference type="ARBA" id="ARBA00023186"/>
    </source>
</evidence>
<dbReference type="InterPro" id="IPR016154">
    <property type="entry name" value="Heat_shock_Hsp33_C"/>
</dbReference>
<gene>
    <name evidence="6" type="ORF">IM816_14325</name>
</gene>
<dbReference type="PIRSF" id="PIRSF005261">
    <property type="entry name" value="Heat_shock_Hsp33"/>
    <property type="match status" value="1"/>
</dbReference>
<organism evidence="6 7">
    <name type="scientific">Luteibacter flocculans</name>
    <dbReference type="NCBI Taxonomy" id="2780091"/>
    <lineage>
        <taxon>Bacteria</taxon>
        <taxon>Pseudomonadati</taxon>
        <taxon>Pseudomonadota</taxon>
        <taxon>Gammaproteobacteria</taxon>
        <taxon>Lysobacterales</taxon>
        <taxon>Rhodanobacteraceae</taxon>
        <taxon>Luteibacter</taxon>
    </lineage>
</organism>
<evidence type="ECO:0000256" key="5">
    <source>
        <dbReference type="ARBA" id="ARBA00023284"/>
    </source>
</evidence>
<keyword evidence="4" id="KW-0143">Chaperone</keyword>
<evidence type="ECO:0000313" key="7">
    <source>
        <dbReference type="Proteomes" id="UP001056681"/>
    </source>
</evidence>
<name>A0ABY4T4S0_9GAMM</name>
<evidence type="ECO:0000256" key="2">
    <source>
        <dbReference type="ARBA" id="ARBA00022833"/>
    </source>
</evidence>
<dbReference type="InterPro" id="IPR000397">
    <property type="entry name" value="Heat_shock_Hsp33"/>
</dbReference>